<sequence length="278" mass="30247">MPTRARNGRKKPSPSAKAMPPGLSTPSSSGSGSGSSSAQPPSSNAHSQVPTPLEGASPLPEAPLALAEQHSSHAFEEWRGEREEREDDDERGGLIPHLIDFGDEYQAEYSAFSNHDEDGYTSFANDGYPVQRGASVEDDRDRGRYEERLEERVEERVEEDEEEEEDEAYNPDLERTYRSPPFMEAQLPPEEPPYVYPALDGGGEESDTSGTSVKSMEPLPVPPPRMSEGGRVVSEGGGRVVSPVIVSALGCSPPADGWVVLCVWFLGICVLRWGGDRS</sequence>
<feature type="compositionally biased region" description="Basic residues" evidence="1">
    <location>
        <begin position="1"/>
        <end position="12"/>
    </location>
</feature>
<feature type="compositionally biased region" description="Basic and acidic residues" evidence="1">
    <location>
        <begin position="135"/>
        <end position="155"/>
    </location>
</feature>
<proteinExistence type="predicted"/>
<evidence type="ECO:0000256" key="1">
    <source>
        <dbReference type="SAM" id="MobiDB-lite"/>
    </source>
</evidence>
<dbReference type="AlphaFoldDB" id="A0A8H5C7H0"/>
<reference evidence="2 3" key="1">
    <citation type="journal article" date="2020" name="ISME J.">
        <title>Uncovering the hidden diversity of litter-decomposition mechanisms in mushroom-forming fungi.</title>
        <authorList>
            <person name="Floudas D."/>
            <person name="Bentzer J."/>
            <person name="Ahren D."/>
            <person name="Johansson T."/>
            <person name="Persson P."/>
            <person name="Tunlid A."/>
        </authorList>
    </citation>
    <scope>NUCLEOTIDE SEQUENCE [LARGE SCALE GENOMIC DNA]</scope>
    <source>
        <strain evidence="2 3">CBS 175.51</strain>
    </source>
</reference>
<feature type="compositionally biased region" description="Low complexity" evidence="1">
    <location>
        <begin position="13"/>
        <end position="43"/>
    </location>
</feature>
<feature type="compositionally biased region" description="Basic and acidic residues" evidence="1">
    <location>
        <begin position="70"/>
        <end position="83"/>
    </location>
</feature>
<feature type="region of interest" description="Disordered" evidence="1">
    <location>
        <begin position="1"/>
        <end position="97"/>
    </location>
</feature>
<feature type="compositionally biased region" description="Low complexity" evidence="1">
    <location>
        <begin position="52"/>
        <end position="68"/>
    </location>
</feature>
<accession>A0A8H5C7H0</accession>
<evidence type="ECO:0000313" key="3">
    <source>
        <dbReference type="Proteomes" id="UP000541558"/>
    </source>
</evidence>
<name>A0A8H5C7H0_9AGAR</name>
<dbReference type="Proteomes" id="UP000541558">
    <property type="component" value="Unassembled WGS sequence"/>
</dbReference>
<gene>
    <name evidence="2" type="ORF">D9611_012186</name>
</gene>
<dbReference type="EMBL" id="JAACJK010000061">
    <property type="protein sequence ID" value="KAF5335543.1"/>
    <property type="molecule type" value="Genomic_DNA"/>
</dbReference>
<feature type="region of interest" description="Disordered" evidence="1">
    <location>
        <begin position="110"/>
        <end position="227"/>
    </location>
</feature>
<organism evidence="2 3">
    <name type="scientific">Ephemerocybe angulata</name>
    <dbReference type="NCBI Taxonomy" id="980116"/>
    <lineage>
        <taxon>Eukaryota</taxon>
        <taxon>Fungi</taxon>
        <taxon>Dikarya</taxon>
        <taxon>Basidiomycota</taxon>
        <taxon>Agaricomycotina</taxon>
        <taxon>Agaricomycetes</taxon>
        <taxon>Agaricomycetidae</taxon>
        <taxon>Agaricales</taxon>
        <taxon>Agaricineae</taxon>
        <taxon>Psathyrellaceae</taxon>
        <taxon>Ephemerocybe</taxon>
    </lineage>
</organism>
<protein>
    <submittedName>
        <fullName evidence="2">Uncharacterized protein</fullName>
    </submittedName>
</protein>
<feature type="compositionally biased region" description="Acidic residues" evidence="1">
    <location>
        <begin position="156"/>
        <end position="169"/>
    </location>
</feature>
<keyword evidence="3" id="KW-1185">Reference proteome</keyword>
<comment type="caution">
    <text evidence="2">The sequence shown here is derived from an EMBL/GenBank/DDBJ whole genome shotgun (WGS) entry which is preliminary data.</text>
</comment>
<evidence type="ECO:0000313" key="2">
    <source>
        <dbReference type="EMBL" id="KAF5335543.1"/>
    </source>
</evidence>